<gene>
    <name evidence="2" type="ORF">DPMN_141172</name>
</gene>
<feature type="signal peptide" evidence="1">
    <location>
        <begin position="1"/>
        <end position="18"/>
    </location>
</feature>
<dbReference type="Proteomes" id="UP000828390">
    <property type="component" value="Unassembled WGS sequence"/>
</dbReference>
<reference evidence="2" key="1">
    <citation type="journal article" date="2019" name="bioRxiv">
        <title>The Genome of the Zebra Mussel, Dreissena polymorpha: A Resource for Invasive Species Research.</title>
        <authorList>
            <person name="McCartney M.A."/>
            <person name="Auch B."/>
            <person name="Kono T."/>
            <person name="Mallez S."/>
            <person name="Zhang Y."/>
            <person name="Obille A."/>
            <person name="Becker A."/>
            <person name="Abrahante J.E."/>
            <person name="Garbe J."/>
            <person name="Badalamenti J.P."/>
            <person name="Herman A."/>
            <person name="Mangelson H."/>
            <person name="Liachko I."/>
            <person name="Sullivan S."/>
            <person name="Sone E.D."/>
            <person name="Koren S."/>
            <person name="Silverstein K.A.T."/>
            <person name="Beckman K.B."/>
            <person name="Gohl D.M."/>
        </authorList>
    </citation>
    <scope>NUCLEOTIDE SEQUENCE</scope>
    <source>
        <strain evidence="2">Duluth1</strain>
        <tissue evidence="2">Whole animal</tissue>
    </source>
</reference>
<keyword evidence="1" id="KW-0732">Signal</keyword>
<keyword evidence="3" id="KW-1185">Reference proteome</keyword>
<evidence type="ECO:0000256" key="1">
    <source>
        <dbReference type="SAM" id="SignalP"/>
    </source>
</evidence>
<organism evidence="2 3">
    <name type="scientific">Dreissena polymorpha</name>
    <name type="common">Zebra mussel</name>
    <name type="synonym">Mytilus polymorpha</name>
    <dbReference type="NCBI Taxonomy" id="45954"/>
    <lineage>
        <taxon>Eukaryota</taxon>
        <taxon>Metazoa</taxon>
        <taxon>Spiralia</taxon>
        <taxon>Lophotrochozoa</taxon>
        <taxon>Mollusca</taxon>
        <taxon>Bivalvia</taxon>
        <taxon>Autobranchia</taxon>
        <taxon>Heteroconchia</taxon>
        <taxon>Euheterodonta</taxon>
        <taxon>Imparidentia</taxon>
        <taxon>Neoheterodontei</taxon>
        <taxon>Myida</taxon>
        <taxon>Dreissenoidea</taxon>
        <taxon>Dreissenidae</taxon>
        <taxon>Dreissena</taxon>
    </lineage>
</organism>
<evidence type="ECO:0008006" key="4">
    <source>
        <dbReference type="Google" id="ProtNLM"/>
    </source>
</evidence>
<dbReference type="EMBL" id="JAIWYP010000006">
    <property type="protein sequence ID" value="KAH3812734.1"/>
    <property type="molecule type" value="Genomic_DNA"/>
</dbReference>
<accession>A0A9D4JJN3</accession>
<dbReference type="AlphaFoldDB" id="A0A9D4JJN3"/>
<evidence type="ECO:0000313" key="2">
    <source>
        <dbReference type="EMBL" id="KAH3812734.1"/>
    </source>
</evidence>
<comment type="caution">
    <text evidence="2">The sequence shown here is derived from an EMBL/GenBank/DDBJ whole genome shotgun (WGS) entry which is preliminary data.</text>
</comment>
<evidence type="ECO:0000313" key="3">
    <source>
        <dbReference type="Proteomes" id="UP000828390"/>
    </source>
</evidence>
<name>A0A9D4JJN3_DREPO</name>
<sequence length="94" mass="10087">MTATLIVLNAVRILSASALECSLERSFADAFCACGCTDADEWNKRSAFQLVLFFCGCGYADADADTDRRNTSLIGCIGLQARQTVIIEKQSSGP</sequence>
<feature type="chain" id="PRO_5038910102" description="Secreted protein" evidence="1">
    <location>
        <begin position="19"/>
        <end position="94"/>
    </location>
</feature>
<protein>
    <recommendedName>
        <fullName evidence="4">Secreted protein</fullName>
    </recommendedName>
</protein>
<reference evidence="2" key="2">
    <citation type="submission" date="2020-11" db="EMBL/GenBank/DDBJ databases">
        <authorList>
            <person name="McCartney M.A."/>
            <person name="Auch B."/>
            <person name="Kono T."/>
            <person name="Mallez S."/>
            <person name="Becker A."/>
            <person name="Gohl D.M."/>
            <person name="Silverstein K.A.T."/>
            <person name="Koren S."/>
            <person name="Bechman K.B."/>
            <person name="Herman A."/>
            <person name="Abrahante J.E."/>
            <person name="Garbe J."/>
        </authorList>
    </citation>
    <scope>NUCLEOTIDE SEQUENCE</scope>
    <source>
        <strain evidence="2">Duluth1</strain>
        <tissue evidence="2">Whole animal</tissue>
    </source>
</reference>
<proteinExistence type="predicted"/>